<evidence type="ECO:0000256" key="2">
    <source>
        <dbReference type="ARBA" id="ARBA00022692"/>
    </source>
</evidence>
<dbReference type="PANTHER" id="PTHR45695:SF9">
    <property type="entry name" value="LEUCOKININ RECEPTOR"/>
    <property type="match status" value="1"/>
</dbReference>
<gene>
    <name evidence="11" type="ORF">NEMVEDRAFT_v1g87779</name>
</gene>
<reference evidence="11 12" key="1">
    <citation type="journal article" date="2007" name="Science">
        <title>Sea anemone genome reveals ancestral eumetazoan gene repertoire and genomic organization.</title>
        <authorList>
            <person name="Putnam N.H."/>
            <person name="Srivastava M."/>
            <person name="Hellsten U."/>
            <person name="Dirks B."/>
            <person name="Chapman J."/>
            <person name="Salamov A."/>
            <person name="Terry A."/>
            <person name="Shapiro H."/>
            <person name="Lindquist E."/>
            <person name="Kapitonov V.V."/>
            <person name="Jurka J."/>
            <person name="Genikhovich G."/>
            <person name="Grigoriev I.V."/>
            <person name="Lucas S.M."/>
            <person name="Steele R.E."/>
            <person name="Finnerty J.R."/>
            <person name="Technau U."/>
            <person name="Martindale M.Q."/>
            <person name="Rokhsar D.S."/>
        </authorList>
    </citation>
    <scope>NUCLEOTIDE SEQUENCE [LARGE SCALE GENOMIC DNA]</scope>
    <source>
        <strain evidence="12">CH2 X CH6</strain>
    </source>
</reference>
<dbReference type="FunFam" id="1.20.1070.10:FF:000659">
    <property type="entry name" value="Predicted protein"/>
    <property type="match status" value="1"/>
</dbReference>
<sequence length="282" mass="31884">MEGEFIRVLQLFCYIVIMTIGAVGNTLIFVAILARKKRKISEYFILNLATTDLAVSLISIPLDIVESLSGHWPFGEFLCKVVYPLQTTLMSVSVFTLLSMSLERHRAIMYPLKPRFHRTRALSVIAFIWLGSIGLVAPYSYVLSLKETFCTESWPGLKYVKAYTMTVFLVLYLVPLMVISAAYIHVGQKLYNDIEKLKTVLISAVNGKQILRTRLQRNVHIVKIFTAAVVAFAVCLLPTHVVWLWHDFGQGSRSNAFSTILVFANIMNYTNSCINPFIFGTL</sequence>
<name>A7RNS8_NEMVE</name>
<accession>A7RNS8</accession>
<dbReference type="PROSITE" id="PS00237">
    <property type="entry name" value="G_PROTEIN_RECEP_F1_1"/>
    <property type="match status" value="1"/>
</dbReference>
<dbReference type="Pfam" id="PF00001">
    <property type="entry name" value="7tm_1"/>
    <property type="match status" value="1"/>
</dbReference>
<dbReference type="STRING" id="45351.A7RNS8"/>
<evidence type="ECO:0000256" key="6">
    <source>
        <dbReference type="ARBA" id="ARBA00023170"/>
    </source>
</evidence>
<evidence type="ECO:0000256" key="1">
    <source>
        <dbReference type="ARBA" id="ARBA00004141"/>
    </source>
</evidence>
<feature type="transmembrane region" description="Helical" evidence="9">
    <location>
        <begin position="162"/>
        <end position="186"/>
    </location>
</feature>
<dbReference type="AlphaFoldDB" id="A7RNS8"/>
<proteinExistence type="inferred from homology"/>
<keyword evidence="5 9" id="KW-0472">Membrane</keyword>
<dbReference type="EMBL" id="DS469523">
    <property type="protein sequence ID" value="EDO46903.1"/>
    <property type="molecule type" value="Genomic_DNA"/>
</dbReference>
<feature type="transmembrane region" description="Helical" evidence="9">
    <location>
        <begin position="82"/>
        <end position="100"/>
    </location>
</feature>
<dbReference type="InterPro" id="IPR017452">
    <property type="entry name" value="GPCR_Rhodpsn_7TM"/>
</dbReference>
<dbReference type="PRINTS" id="PR00237">
    <property type="entry name" value="GPCRRHODOPSN"/>
</dbReference>
<dbReference type="FunCoup" id="A7RNS8">
    <property type="interactions" value="245"/>
</dbReference>
<keyword evidence="2 8" id="KW-0812">Transmembrane</keyword>
<evidence type="ECO:0000259" key="10">
    <source>
        <dbReference type="PROSITE" id="PS50262"/>
    </source>
</evidence>
<keyword evidence="4 8" id="KW-0297">G-protein coupled receptor</keyword>
<dbReference type="OMA" id="FANIMNY"/>
<dbReference type="InParanoid" id="A7RNS8"/>
<evidence type="ECO:0000313" key="11">
    <source>
        <dbReference type="EMBL" id="EDO46903.1"/>
    </source>
</evidence>
<dbReference type="PROSITE" id="PS50262">
    <property type="entry name" value="G_PROTEIN_RECEP_F1_2"/>
    <property type="match status" value="1"/>
</dbReference>
<feature type="transmembrane region" description="Helical" evidence="9">
    <location>
        <begin position="121"/>
        <end position="142"/>
    </location>
</feature>
<evidence type="ECO:0000256" key="9">
    <source>
        <dbReference type="SAM" id="Phobius"/>
    </source>
</evidence>
<keyword evidence="7 8" id="KW-0807">Transducer</keyword>
<dbReference type="Proteomes" id="UP000001593">
    <property type="component" value="Unassembled WGS sequence"/>
</dbReference>
<dbReference type="PhylomeDB" id="A7RNS8"/>
<organism evidence="11 12">
    <name type="scientific">Nematostella vectensis</name>
    <name type="common">Starlet sea anemone</name>
    <dbReference type="NCBI Taxonomy" id="45351"/>
    <lineage>
        <taxon>Eukaryota</taxon>
        <taxon>Metazoa</taxon>
        <taxon>Cnidaria</taxon>
        <taxon>Anthozoa</taxon>
        <taxon>Hexacorallia</taxon>
        <taxon>Actiniaria</taxon>
        <taxon>Edwardsiidae</taxon>
        <taxon>Nematostella</taxon>
    </lineage>
</organism>
<evidence type="ECO:0000256" key="4">
    <source>
        <dbReference type="ARBA" id="ARBA00023040"/>
    </source>
</evidence>
<protein>
    <recommendedName>
        <fullName evidence="10">G-protein coupled receptors family 1 profile domain-containing protein</fullName>
    </recommendedName>
</protein>
<dbReference type="PANTHER" id="PTHR45695">
    <property type="entry name" value="LEUCOKININ RECEPTOR-RELATED"/>
    <property type="match status" value="1"/>
</dbReference>
<evidence type="ECO:0000313" key="12">
    <source>
        <dbReference type="Proteomes" id="UP000001593"/>
    </source>
</evidence>
<evidence type="ECO:0000256" key="5">
    <source>
        <dbReference type="ARBA" id="ARBA00023136"/>
    </source>
</evidence>
<feature type="transmembrane region" description="Helical" evidence="9">
    <location>
        <begin position="44"/>
        <end position="62"/>
    </location>
</feature>
<evidence type="ECO:0000256" key="3">
    <source>
        <dbReference type="ARBA" id="ARBA00022989"/>
    </source>
</evidence>
<dbReference type="InterPro" id="IPR000276">
    <property type="entry name" value="GPCR_Rhodpsn"/>
</dbReference>
<feature type="transmembrane region" description="Helical" evidence="9">
    <location>
        <begin position="221"/>
        <end position="245"/>
    </location>
</feature>
<dbReference type="GO" id="GO:0007186">
    <property type="term" value="P:G protein-coupled receptor signaling pathway"/>
    <property type="evidence" value="ECO:0000318"/>
    <property type="project" value="GO_Central"/>
</dbReference>
<dbReference type="GO" id="GO:0005886">
    <property type="term" value="C:plasma membrane"/>
    <property type="evidence" value="ECO:0000318"/>
    <property type="project" value="GO_Central"/>
</dbReference>
<dbReference type="SUPFAM" id="SSF81321">
    <property type="entry name" value="Family A G protein-coupled receptor-like"/>
    <property type="match status" value="1"/>
</dbReference>
<feature type="domain" description="G-protein coupled receptors family 1 profile" evidence="10">
    <location>
        <begin position="24"/>
        <end position="279"/>
    </location>
</feature>
<dbReference type="HOGENOM" id="CLU_009579_6_0_1"/>
<keyword evidence="6 8" id="KW-0675">Receptor</keyword>
<dbReference type="eggNOG" id="KOG3656">
    <property type="taxonomic scope" value="Eukaryota"/>
</dbReference>
<evidence type="ECO:0000256" key="7">
    <source>
        <dbReference type="ARBA" id="ARBA00023224"/>
    </source>
</evidence>
<feature type="non-terminal residue" evidence="11">
    <location>
        <position position="282"/>
    </location>
</feature>
<evidence type="ECO:0000256" key="8">
    <source>
        <dbReference type="RuleBase" id="RU000688"/>
    </source>
</evidence>
<keyword evidence="12" id="KW-1185">Reference proteome</keyword>
<dbReference type="GO" id="GO:0004930">
    <property type="term" value="F:G protein-coupled receptor activity"/>
    <property type="evidence" value="ECO:0000318"/>
    <property type="project" value="GO_Central"/>
</dbReference>
<keyword evidence="3 9" id="KW-1133">Transmembrane helix</keyword>
<comment type="similarity">
    <text evidence="8">Belongs to the G-protein coupled receptor 1 family.</text>
</comment>
<feature type="transmembrane region" description="Helical" evidence="9">
    <location>
        <begin position="6"/>
        <end position="32"/>
    </location>
</feature>
<comment type="subcellular location">
    <subcellularLocation>
        <location evidence="1">Membrane</location>
        <topology evidence="1">Multi-pass membrane protein</topology>
    </subcellularLocation>
</comment>
<dbReference type="Gene3D" id="1.20.1070.10">
    <property type="entry name" value="Rhodopsin 7-helix transmembrane proteins"/>
    <property type="match status" value="1"/>
</dbReference>